<keyword evidence="6 13" id="KW-0479">Metal-binding</keyword>
<comment type="cofactor">
    <cofactor evidence="13">
        <name>Mg(2+)</name>
        <dbReference type="ChEBI" id="CHEBI:18420"/>
    </cofactor>
    <text evidence="13">Binds 2 magnesium ions per tetramer.</text>
</comment>
<evidence type="ECO:0000256" key="3">
    <source>
        <dbReference type="ARBA" id="ARBA00011209"/>
    </source>
</evidence>
<dbReference type="CDD" id="cd00496">
    <property type="entry name" value="PheRS_alpha_core"/>
    <property type="match status" value="1"/>
</dbReference>
<evidence type="ECO:0000256" key="2">
    <source>
        <dbReference type="ARBA" id="ARBA00010207"/>
    </source>
</evidence>
<evidence type="ECO:0000256" key="12">
    <source>
        <dbReference type="ARBA" id="ARBA00049255"/>
    </source>
</evidence>
<dbReference type="GO" id="GO:0004826">
    <property type="term" value="F:phenylalanine-tRNA ligase activity"/>
    <property type="evidence" value="ECO:0007669"/>
    <property type="project" value="UniProtKB-UniRule"/>
</dbReference>
<evidence type="ECO:0000256" key="9">
    <source>
        <dbReference type="ARBA" id="ARBA00022842"/>
    </source>
</evidence>
<protein>
    <recommendedName>
        <fullName evidence="13">Phenylalanine--tRNA ligase alpha subunit</fullName>
        <ecNumber evidence="13">6.1.1.20</ecNumber>
    </recommendedName>
    <alternativeName>
        <fullName evidence="13">Phenylalanyl-tRNA synthetase alpha subunit</fullName>
        <shortName evidence="13">PheRS</shortName>
    </alternativeName>
</protein>
<dbReference type="AlphaFoldDB" id="A0A455T9U9"/>
<comment type="catalytic activity">
    <reaction evidence="12 13">
        <text>tRNA(Phe) + L-phenylalanine + ATP = L-phenylalanyl-tRNA(Phe) + AMP + diphosphate + H(+)</text>
        <dbReference type="Rhea" id="RHEA:19413"/>
        <dbReference type="Rhea" id="RHEA-COMP:9668"/>
        <dbReference type="Rhea" id="RHEA-COMP:9699"/>
        <dbReference type="ChEBI" id="CHEBI:15378"/>
        <dbReference type="ChEBI" id="CHEBI:30616"/>
        <dbReference type="ChEBI" id="CHEBI:33019"/>
        <dbReference type="ChEBI" id="CHEBI:58095"/>
        <dbReference type="ChEBI" id="CHEBI:78442"/>
        <dbReference type="ChEBI" id="CHEBI:78531"/>
        <dbReference type="ChEBI" id="CHEBI:456215"/>
        <dbReference type="EC" id="6.1.1.20"/>
    </reaction>
</comment>
<dbReference type="InterPro" id="IPR045864">
    <property type="entry name" value="aa-tRNA-synth_II/BPL/LPL"/>
</dbReference>
<dbReference type="PANTHER" id="PTHR11538">
    <property type="entry name" value="PHENYLALANYL-TRNA SYNTHETASE"/>
    <property type="match status" value="1"/>
</dbReference>
<comment type="subcellular location">
    <subcellularLocation>
        <location evidence="1 13">Cytoplasm</location>
    </subcellularLocation>
</comment>
<evidence type="ECO:0000259" key="14">
    <source>
        <dbReference type="PROSITE" id="PS50862"/>
    </source>
</evidence>
<evidence type="ECO:0000256" key="10">
    <source>
        <dbReference type="ARBA" id="ARBA00022917"/>
    </source>
</evidence>
<dbReference type="Pfam" id="PF02912">
    <property type="entry name" value="Phe_tRNA-synt_N"/>
    <property type="match status" value="1"/>
</dbReference>
<dbReference type="GO" id="GO:0005524">
    <property type="term" value="F:ATP binding"/>
    <property type="evidence" value="ECO:0007669"/>
    <property type="project" value="UniProtKB-UniRule"/>
</dbReference>
<dbReference type="GO" id="GO:0000049">
    <property type="term" value="F:tRNA binding"/>
    <property type="evidence" value="ECO:0007669"/>
    <property type="project" value="InterPro"/>
</dbReference>
<dbReference type="EMBL" id="AP019379">
    <property type="protein sequence ID" value="BBI01118.1"/>
    <property type="molecule type" value="Genomic_DNA"/>
</dbReference>
<dbReference type="PANTHER" id="PTHR11538:SF41">
    <property type="entry name" value="PHENYLALANINE--TRNA LIGASE, MITOCHONDRIAL"/>
    <property type="match status" value="1"/>
</dbReference>
<evidence type="ECO:0000256" key="8">
    <source>
        <dbReference type="ARBA" id="ARBA00022840"/>
    </source>
</evidence>
<dbReference type="SUPFAM" id="SSF55681">
    <property type="entry name" value="Class II aaRS and biotin synthetases"/>
    <property type="match status" value="1"/>
</dbReference>
<proteinExistence type="inferred from homology"/>
<reference evidence="15 16" key="1">
    <citation type="journal article" date="2019" name="Proc. Natl. Acad. Sci. U.S.A.">
        <title>Exaggeration and cooption of innate immunity for social defense.</title>
        <authorList>
            <person name="Kutsukake M."/>
            <person name="Moriyama M."/>
            <person name="Shigenobu S."/>
            <person name="Meng X.-Y."/>
            <person name="Nikoh N."/>
            <person name="Noda C."/>
            <person name="Kobayashi S."/>
            <person name="Fukatsu T."/>
        </authorList>
    </citation>
    <scope>NUCLEOTIDE SEQUENCE [LARGE SCALE GENOMIC DNA]</scope>
    <source>
        <strain evidence="15 16">Nmo</strain>
    </source>
</reference>
<feature type="domain" description="Aminoacyl-transfer RNA synthetases class-II family profile" evidence="14">
    <location>
        <begin position="117"/>
        <end position="304"/>
    </location>
</feature>
<dbReference type="PROSITE" id="PS50862">
    <property type="entry name" value="AA_TRNA_LIGASE_II"/>
    <property type="match status" value="1"/>
</dbReference>
<dbReference type="InterPro" id="IPR006195">
    <property type="entry name" value="aa-tRNA-synth_II"/>
</dbReference>
<comment type="similarity">
    <text evidence="2 13">Belongs to the class-II aminoacyl-tRNA synthetase family. Phe-tRNA synthetase alpha subunit type 1 subfamily.</text>
</comment>
<comment type="caution">
    <text evidence="13">Lacks conserved residue(s) required for the propagation of feature annotation.</text>
</comment>
<evidence type="ECO:0000313" key="16">
    <source>
        <dbReference type="Proteomes" id="UP000317544"/>
    </source>
</evidence>
<keyword evidence="8 13" id="KW-0067">ATP-binding</keyword>
<dbReference type="Proteomes" id="UP000317544">
    <property type="component" value="Chromosome"/>
</dbReference>
<keyword evidence="11 13" id="KW-0030">Aminoacyl-tRNA synthetase</keyword>
<evidence type="ECO:0000256" key="5">
    <source>
        <dbReference type="ARBA" id="ARBA00022598"/>
    </source>
</evidence>
<dbReference type="GO" id="GO:0005737">
    <property type="term" value="C:cytoplasm"/>
    <property type="evidence" value="ECO:0007669"/>
    <property type="project" value="UniProtKB-SubCell"/>
</dbReference>
<keyword evidence="10 13" id="KW-0648">Protein biosynthesis</keyword>
<dbReference type="GO" id="GO:0000287">
    <property type="term" value="F:magnesium ion binding"/>
    <property type="evidence" value="ECO:0007669"/>
    <property type="project" value="UniProtKB-UniRule"/>
</dbReference>
<dbReference type="InterPro" id="IPR004188">
    <property type="entry name" value="Phe-tRNA_ligase_II_N"/>
</dbReference>
<dbReference type="InterPro" id="IPR022911">
    <property type="entry name" value="Phe_tRNA_ligase_alpha1_bac"/>
</dbReference>
<evidence type="ECO:0000256" key="1">
    <source>
        <dbReference type="ARBA" id="ARBA00004496"/>
    </source>
</evidence>
<organism evidence="15 16">
    <name type="scientific">Buchnera aphidicola</name>
    <name type="common">Nipponaphis monzeni</name>
    <dbReference type="NCBI Taxonomy" id="2495405"/>
    <lineage>
        <taxon>Bacteria</taxon>
        <taxon>Pseudomonadati</taxon>
        <taxon>Pseudomonadota</taxon>
        <taxon>Gammaproteobacteria</taxon>
        <taxon>Enterobacterales</taxon>
        <taxon>Erwiniaceae</taxon>
        <taxon>Buchnera</taxon>
    </lineage>
</organism>
<evidence type="ECO:0000256" key="13">
    <source>
        <dbReference type="HAMAP-Rule" id="MF_00281"/>
    </source>
</evidence>
<evidence type="ECO:0000256" key="11">
    <source>
        <dbReference type="ARBA" id="ARBA00023146"/>
    </source>
</evidence>
<evidence type="ECO:0000256" key="4">
    <source>
        <dbReference type="ARBA" id="ARBA00022490"/>
    </source>
</evidence>
<keyword evidence="7 13" id="KW-0547">Nucleotide-binding</keyword>
<dbReference type="Gene3D" id="3.30.930.10">
    <property type="entry name" value="Bira Bifunctional Protein, Domain 2"/>
    <property type="match status" value="1"/>
</dbReference>
<accession>A0A455T9U9</accession>
<dbReference type="SUPFAM" id="SSF46589">
    <property type="entry name" value="tRNA-binding arm"/>
    <property type="match status" value="1"/>
</dbReference>
<keyword evidence="9 13" id="KW-0460">Magnesium</keyword>
<keyword evidence="5 13" id="KW-0436">Ligase</keyword>
<name>A0A455T9U9_9GAMM</name>
<dbReference type="HAMAP" id="MF_00281">
    <property type="entry name" value="Phe_tRNA_synth_alpha1"/>
    <property type="match status" value="1"/>
</dbReference>
<gene>
    <name evidence="13 15" type="primary">pheS</name>
    <name evidence="15" type="ORF">BUCNMO_103</name>
</gene>
<keyword evidence="4 13" id="KW-0963">Cytoplasm</keyword>
<sequence length="326" mass="38206">MSLLKIFNSAKHAIKNIKNLKDLEIVRIKYLGKKGYFSIQLNILKKLKLNERKNFSILFNEYKKKIQELLTKCKTKLKSVSLKKDLLSECIDISLPGRKIENGSMHPITITIDASENFFYKLGFNILTGPEIENDYYNFDALNISKNHPARESHDTFRFSNKILLRTQTSSVQIRAMEKFLPPFKVITSGKVYRHDYDITHTPMFHQIEGLIIDKNISFSNLKWIMYKFLKNFFHKNIPIRFRSAYFPFTVPSAEIDIQDVNGKWIEVLGCGIVHPNVLKNVNIDTKKYSACAFGIGVERITMLKHEINDLRYFYENDLRFIKQFK</sequence>
<evidence type="ECO:0000313" key="15">
    <source>
        <dbReference type="EMBL" id="BBI01118.1"/>
    </source>
</evidence>
<comment type="subunit">
    <text evidence="3 13">Tetramer of two alpha and two beta subunits.</text>
</comment>
<evidence type="ECO:0000256" key="7">
    <source>
        <dbReference type="ARBA" id="ARBA00022741"/>
    </source>
</evidence>
<evidence type="ECO:0000256" key="6">
    <source>
        <dbReference type="ARBA" id="ARBA00022723"/>
    </source>
</evidence>
<dbReference type="EC" id="6.1.1.20" evidence="13"/>
<dbReference type="Pfam" id="PF01409">
    <property type="entry name" value="tRNA-synt_2d"/>
    <property type="match status" value="1"/>
</dbReference>
<dbReference type="InterPro" id="IPR010978">
    <property type="entry name" value="tRNA-bd_arm"/>
</dbReference>
<dbReference type="InterPro" id="IPR002319">
    <property type="entry name" value="Phenylalanyl-tRNA_Synthase"/>
</dbReference>
<dbReference type="GO" id="GO:0006432">
    <property type="term" value="P:phenylalanyl-tRNA aminoacylation"/>
    <property type="evidence" value="ECO:0007669"/>
    <property type="project" value="UniProtKB-UniRule"/>
</dbReference>
<keyword evidence="16" id="KW-1185">Reference proteome</keyword>